<dbReference type="RefSeq" id="WP_128214731.1">
    <property type="nucleotide sequence ID" value="NZ_CP025746.1"/>
</dbReference>
<evidence type="ECO:0000313" key="1">
    <source>
        <dbReference type="EMBL" id="QAA34010.1"/>
    </source>
</evidence>
<protein>
    <submittedName>
        <fullName evidence="1">Uncharacterized protein</fullName>
    </submittedName>
</protein>
<evidence type="ECO:0000313" key="2">
    <source>
        <dbReference type="Proteomes" id="UP000286268"/>
    </source>
</evidence>
<dbReference type="KEGG" id="cmah:C1I91_21610"/>
<dbReference type="AlphaFoldDB" id="A0A3R5R0S4"/>
<organism evidence="1 2">
    <name type="scientific">Clostridium manihotivorum</name>
    <dbReference type="NCBI Taxonomy" id="2320868"/>
    <lineage>
        <taxon>Bacteria</taxon>
        <taxon>Bacillati</taxon>
        <taxon>Bacillota</taxon>
        <taxon>Clostridia</taxon>
        <taxon>Eubacteriales</taxon>
        <taxon>Clostridiaceae</taxon>
        <taxon>Clostridium</taxon>
    </lineage>
</organism>
<reference evidence="1 2" key="1">
    <citation type="submission" date="2018-01" db="EMBL/GenBank/DDBJ databases">
        <title>Genome Sequencing and Assembly of Anaerobacter polyendosporus strain CT4.</title>
        <authorList>
            <person name="Tachaapaikoon C."/>
            <person name="Sutheeworapong S."/>
            <person name="Jenjaroenpun P."/>
            <person name="Wongsurawat T."/>
            <person name="Nookeaw I."/>
            <person name="Cheawchanlertfa P."/>
            <person name="Kosugi A."/>
            <person name="Cheevadhanarak S."/>
            <person name="Ratanakhanokchai K."/>
        </authorList>
    </citation>
    <scope>NUCLEOTIDE SEQUENCE [LARGE SCALE GENOMIC DNA]</scope>
    <source>
        <strain evidence="1 2">CT4</strain>
    </source>
</reference>
<dbReference type="EMBL" id="CP025746">
    <property type="protein sequence ID" value="QAA34010.1"/>
    <property type="molecule type" value="Genomic_DNA"/>
</dbReference>
<proteinExistence type="predicted"/>
<gene>
    <name evidence="1" type="ORF">C1I91_21610</name>
</gene>
<accession>A0A3R5R0S4</accession>
<keyword evidence="2" id="KW-1185">Reference proteome</keyword>
<dbReference type="Proteomes" id="UP000286268">
    <property type="component" value="Chromosome"/>
</dbReference>
<sequence length="159" mass="18253">MKKHIKLKVFILIIVLLFASFALIRSYINKTKDITYIISTNWKVELPKPIQKTEVLSDEIGGFTGDGTQLVKFTYDKPIFDKLIKKVDFIPADGKFYSKYDLFLKSVNKKSEINELVDVTNNNTNIKYKIVEAPSGFFIMLIDGSKSKDFTLYCLTCTK</sequence>
<name>A0A3R5R0S4_9CLOT</name>